<dbReference type="InterPro" id="IPR036890">
    <property type="entry name" value="HATPase_C_sf"/>
</dbReference>
<dbReference type="GO" id="GO:0016301">
    <property type="term" value="F:kinase activity"/>
    <property type="evidence" value="ECO:0007669"/>
    <property type="project" value="UniProtKB-KW"/>
</dbReference>
<reference evidence="2 3" key="1">
    <citation type="submission" date="2017-02" db="EMBL/GenBank/DDBJ databases">
        <authorList>
            <person name="Peterson S.W."/>
        </authorList>
    </citation>
    <scope>NUCLEOTIDE SEQUENCE [LARGE SCALE GENOMIC DNA]</scope>
    <source>
        <strain evidence="2 3">USBA 369</strain>
    </source>
</reference>
<organism evidence="2 3">
    <name type="scientific">Consotaella salsifontis</name>
    <dbReference type="NCBI Taxonomy" id="1365950"/>
    <lineage>
        <taxon>Bacteria</taxon>
        <taxon>Pseudomonadati</taxon>
        <taxon>Pseudomonadota</taxon>
        <taxon>Alphaproteobacteria</taxon>
        <taxon>Hyphomicrobiales</taxon>
        <taxon>Aurantimonadaceae</taxon>
        <taxon>Consotaella</taxon>
    </lineage>
</organism>
<dbReference type="EMBL" id="FUXL01000002">
    <property type="protein sequence ID" value="SJZ63056.1"/>
    <property type="molecule type" value="Genomic_DNA"/>
</dbReference>
<evidence type="ECO:0000313" key="3">
    <source>
        <dbReference type="Proteomes" id="UP000190135"/>
    </source>
</evidence>
<keyword evidence="2" id="KW-0808">Transferase</keyword>
<dbReference type="Proteomes" id="UP000190135">
    <property type="component" value="Unassembled WGS sequence"/>
</dbReference>
<dbReference type="RefSeq" id="WP_207552872.1">
    <property type="nucleotide sequence ID" value="NZ_FUXL01000002.1"/>
</dbReference>
<evidence type="ECO:0000313" key="2">
    <source>
        <dbReference type="EMBL" id="SJZ63056.1"/>
    </source>
</evidence>
<dbReference type="STRING" id="1365950.SAMN05428963_1026"/>
<keyword evidence="2" id="KW-0418">Kinase</keyword>
<dbReference type="AlphaFoldDB" id="A0A1T4M880"/>
<dbReference type="Pfam" id="PF02518">
    <property type="entry name" value="HATPase_c"/>
    <property type="match status" value="1"/>
</dbReference>
<gene>
    <name evidence="2" type="ORF">SAMN05428963_1026</name>
</gene>
<evidence type="ECO:0000259" key="1">
    <source>
        <dbReference type="SMART" id="SM00387"/>
    </source>
</evidence>
<proteinExistence type="predicted"/>
<dbReference type="InterPro" id="IPR003594">
    <property type="entry name" value="HATPase_dom"/>
</dbReference>
<sequence>MTLARSSDIVFARETAMKAMAKIGASAVKRTKFVTAVSEIARNAIIYGGGGAISFRIEGVAPTIRVVAECKDGGPGIADMDLALKDGYTTGSGLGLGLSGARRLVDRFNIVSSSKTGTTVTLESYAR</sequence>
<protein>
    <submittedName>
        <fullName evidence="2">Serine/threonine-protein kinase RsbT</fullName>
    </submittedName>
</protein>
<name>A0A1T4M880_9HYPH</name>
<dbReference type="SMART" id="SM00387">
    <property type="entry name" value="HATPase_c"/>
    <property type="match status" value="1"/>
</dbReference>
<keyword evidence="3" id="KW-1185">Reference proteome</keyword>
<feature type="domain" description="Histidine kinase/HSP90-like ATPase" evidence="1">
    <location>
        <begin position="28"/>
        <end position="126"/>
    </location>
</feature>
<dbReference type="SUPFAM" id="SSF55874">
    <property type="entry name" value="ATPase domain of HSP90 chaperone/DNA topoisomerase II/histidine kinase"/>
    <property type="match status" value="1"/>
</dbReference>
<accession>A0A1T4M880</accession>
<dbReference type="Gene3D" id="3.30.565.10">
    <property type="entry name" value="Histidine kinase-like ATPase, C-terminal domain"/>
    <property type="match status" value="1"/>
</dbReference>